<dbReference type="InterPro" id="IPR000847">
    <property type="entry name" value="LysR_HTH_N"/>
</dbReference>
<dbReference type="NCBIfam" id="NF009888">
    <property type="entry name" value="PRK13348.1"/>
    <property type="match status" value="1"/>
</dbReference>
<dbReference type="InterPro" id="IPR050176">
    <property type="entry name" value="LTTR"/>
</dbReference>
<accession>A0ABU6J6A4</accession>
<keyword evidence="4" id="KW-0804">Transcription</keyword>
<dbReference type="EMBL" id="JAWIIV010000004">
    <property type="protein sequence ID" value="MEC4718870.1"/>
    <property type="molecule type" value="Genomic_DNA"/>
</dbReference>
<dbReference type="InterPro" id="IPR005119">
    <property type="entry name" value="LysR_subst-bd"/>
</dbReference>
<comment type="caution">
    <text evidence="6">The sequence shown here is derived from an EMBL/GenBank/DDBJ whole genome shotgun (WGS) entry which is preliminary data.</text>
</comment>
<sequence>MQLDPRQSQALLAVIDTGSFELAAATLHLTASAVSQRVRALETALGTPLVVRTRPCRTTPAGQRLLQYLRRVQSLEDDLRADFAGGPEPLAVTIAVNADTLASWLLPALADFIIEERILLDLTVDDQDHTYALLEAGLALGCVSTETRPMRGCQAQPLGSMRYRCMAAPAFRDRWFGKGMTRAAVQQAPVVQFNRKDRLQADFLQRHYGLMPGGYPSHFVPASEAFMRAIELGLGWGMLPEVQMAVLQRQGALVDIAPNRPVDVQLFWHTWKVQSPRMERLSRSLLEAARKMLRRPSGGVGDK</sequence>
<evidence type="ECO:0000256" key="4">
    <source>
        <dbReference type="ARBA" id="ARBA00023163"/>
    </source>
</evidence>
<organism evidence="6 7">
    <name type="scientific">Noviherbaspirillum album</name>
    <dbReference type="NCBI Taxonomy" id="3080276"/>
    <lineage>
        <taxon>Bacteria</taxon>
        <taxon>Pseudomonadati</taxon>
        <taxon>Pseudomonadota</taxon>
        <taxon>Betaproteobacteria</taxon>
        <taxon>Burkholderiales</taxon>
        <taxon>Oxalobacteraceae</taxon>
        <taxon>Noviherbaspirillum</taxon>
    </lineage>
</organism>
<dbReference type="Pfam" id="PF03466">
    <property type="entry name" value="LysR_substrate"/>
    <property type="match status" value="1"/>
</dbReference>
<evidence type="ECO:0000256" key="2">
    <source>
        <dbReference type="ARBA" id="ARBA00023015"/>
    </source>
</evidence>
<dbReference type="NCBIfam" id="NF002964">
    <property type="entry name" value="PRK03635.1"/>
    <property type="match status" value="1"/>
</dbReference>
<evidence type="ECO:0000313" key="7">
    <source>
        <dbReference type="Proteomes" id="UP001352263"/>
    </source>
</evidence>
<dbReference type="NCBIfam" id="TIGR03298">
    <property type="entry name" value="argP"/>
    <property type="match status" value="1"/>
</dbReference>
<comment type="similarity">
    <text evidence="1">Belongs to the LysR transcriptional regulatory family.</text>
</comment>
<name>A0ABU6J6A4_9BURK</name>
<dbReference type="InterPro" id="IPR017685">
    <property type="entry name" value="ArgP"/>
</dbReference>
<keyword evidence="7" id="KW-1185">Reference proteome</keyword>
<dbReference type="SUPFAM" id="SSF53850">
    <property type="entry name" value="Periplasmic binding protein-like II"/>
    <property type="match status" value="1"/>
</dbReference>
<keyword evidence="2" id="KW-0805">Transcription regulation</keyword>
<evidence type="ECO:0000256" key="3">
    <source>
        <dbReference type="ARBA" id="ARBA00023125"/>
    </source>
</evidence>
<dbReference type="SUPFAM" id="SSF46785">
    <property type="entry name" value="Winged helix' DNA-binding domain"/>
    <property type="match status" value="1"/>
</dbReference>
<reference evidence="6 7" key="1">
    <citation type="submission" date="2023-10" db="EMBL/GenBank/DDBJ databases">
        <title>Noviherbaspirillum sp. CPCC 100848 genome assembly.</title>
        <authorList>
            <person name="Li X.Y."/>
            <person name="Fang X.M."/>
        </authorList>
    </citation>
    <scope>NUCLEOTIDE SEQUENCE [LARGE SCALE GENOMIC DNA]</scope>
    <source>
        <strain evidence="6 7">CPCC 100848</strain>
    </source>
</reference>
<evidence type="ECO:0000313" key="6">
    <source>
        <dbReference type="EMBL" id="MEC4718870.1"/>
    </source>
</evidence>
<evidence type="ECO:0000259" key="5">
    <source>
        <dbReference type="PROSITE" id="PS50931"/>
    </source>
</evidence>
<dbReference type="Proteomes" id="UP001352263">
    <property type="component" value="Unassembled WGS sequence"/>
</dbReference>
<dbReference type="RefSeq" id="WP_326505590.1">
    <property type="nucleotide sequence ID" value="NZ_JAWIIV010000004.1"/>
</dbReference>
<feature type="domain" description="HTH lysR-type" evidence="5">
    <location>
        <begin position="3"/>
        <end position="59"/>
    </location>
</feature>
<dbReference type="InterPro" id="IPR036390">
    <property type="entry name" value="WH_DNA-bd_sf"/>
</dbReference>
<evidence type="ECO:0000256" key="1">
    <source>
        <dbReference type="ARBA" id="ARBA00009437"/>
    </source>
</evidence>
<proteinExistence type="inferred from homology"/>
<dbReference type="Gene3D" id="3.40.190.290">
    <property type="match status" value="1"/>
</dbReference>
<dbReference type="InterPro" id="IPR036388">
    <property type="entry name" value="WH-like_DNA-bd_sf"/>
</dbReference>
<protein>
    <submittedName>
        <fullName evidence="6">LysR family transcriptional regulator ArgP</fullName>
    </submittedName>
</protein>
<dbReference type="PROSITE" id="PS50931">
    <property type="entry name" value="HTH_LYSR"/>
    <property type="match status" value="1"/>
</dbReference>
<dbReference type="Gene3D" id="1.10.10.10">
    <property type="entry name" value="Winged helix-like DNA-binding domain superfamily/Winged helix DNA-binding domain"/>
    <property type="match status" value="1"/>
</dbReference>
<gene>
    <name evidence="6" type="ORF">RY831_06910</name>
</gene>
<dbReference type="PANTHER" id="PTHR30579:SF2">
    <property type="entry name" value="HTH-TYPE TRANSCRIPTIONAL REGULATOR ARGP"/>
    <property type="match status" value="1"/>
</dbReference>
<keyword evidence="3" id="KW-0238">DNA-binding</keyword>
<dbReference type="PANTHER" id="PTHR30579">
    <property type="entry name" value="TRANSCRIPTIONAL REGULATOR"/>
    <property type="match status" value="1"/>
</dbReference>
<dbReference type="Pfam" id="PF00126">
    <property type="entry name" value="HTH_1"/>
    <property type="match status" value="1"/>
</dbReference>